<feature type="domain" description="PIN" evidence="1">
    <location>
        <begin position="5"/>
        <end position="139"/>
    </location>
</feature>
<gene>
    <name evidence="2" type="ORF">OMM_11738</name>
</gene>
<accession>A0A1V1NXG6</accession>
<evidence type="ECO:0000313" key="3">
    <source>
        <dbReference type="Proteomes" id="UP000189670"/>
    </source>
</evidence>
<dbReference type="EMBL" id="ATBP01001446">
    <property type="protein sequence ID" value="ETR67312.1"/>
    <property type="molecule type" value="Genomic_DNA"/>
</dbReference>
<evidence type="ECO:0000313" key="2">
    <source>
        <dbReference type="EMBL" id="ETR67312.1"/>
    </source>
</evidence>
<dbReference type="Pfam" id="PF01850">
    <property type="entry name" value="PIN"/>
    <property type="match status" value="1"/>
</dbReference>
<comment type="caution">
    <text evidence="2">The sequence shown here is derived from an EMBL/GenBank/DDBJ whole genome shotgun (WGS) entry which is preliminary data.</text>
</comment>
<dbReference type="CDD" id="cd09874">
    <property type="entry name" value="PIN_MT3492-like"/>
    <property type="match status" value="1"/>
</dbReference>
<dbReference type="Proteomes" id="UP000189670">
    <property type="component" value="Unassembled WGS sequence"/>
</dbReference>
<dbReference type="InterPro" id="IPR002716">
    <property type="entry name" value="PIN_dom"/>
</dbReference>
<proteinExistence type="predicted"/>
<name>A0A1V1NXG6_9BACT</name>
<dbReference type="Gene3D" id="3.40.50.1010">
    <property type="entry name" value="5'-nuclease"/>
    <property type="match status" value="1"/>
</dbReference>
<protein>
    <recommendedName>
        <fullName evidence="1">PIN domain-containing protein</fullName>
    </recommendedName>
</protein>
<reference evidence="3" key="1">
    <citation type="submission" date="2012-11" db="EMBL/GenBank/DDBJ databases">
        <authorList>
            <person name="Lucero-Rivera Y.E."/>
            <person name="Tovar-Ramirez D."/>
        </authorList>
    </citation>
    <scope>NUCLEOTIDE SEQUENCE [LARGE SCALE GENOMIC DNA]</scope>
    <source>
        <strain evidence="3">Araruama</strain>
    </source>
</reference>
<organism evidence="2 3">
    <name type="scientific">Candidatus Magnetoglobus multicellularis str. Araruama</name>
    <dbReference type="NCBI Taxonomy" id="890399"/>
    <lineage>
        <taxon>Bacteria</taxon>
        <taxon>Pseudomonadati</taxon>
        <taxon>Thermodesulfobacteriota</taxon>
        <taxon>Desulfobacteria</taxon>
        <taxon>Desulfobacterales</taxon>
        <taxon>Desulfobacteraceae</taxon>
        <taxon>Candidatus Magnetoglobus</taxon>
    </lineage>
</organism>
<evidence type="ECO:0000259" key="1">
    <source>
        <dbReference type="Pfam" id="PF01850"/>
    </source>
</evidence>
<dbReference type="SUPFAM" id="SSF88723">
    <property type="entry name" value="PIN domain-like"/>
    <property type="match status" value="1"/>
</dbReference>
<sequence length="148" mass="16708">MKPVIFFDTSAIIKLYHDEDGTDDVLSIINSYDPLILISDLTKIEFVSAFAKKVRTNEITKDICVETIQLFKVDTKKFEIIEIDKNIKLLAIELLEHIAIKRGLKTLDSLQLASALTFTNNHKLKLFMSSDKVLGQIAEEKGLNALIV</sequence>
<dbReference type="InterPro" id="IPR029060">
    <property type="entry name" value="PIN-like_dom_sf"/>
</dbReference>
<dbReference type="AlphaFoldDB" id="A0A1V1NXG6"/>